<comment type="catalytic activity">
    <reaction evidence="5">
        <text>S-ubiquitinyl-[E2 ubiquitin-conjugating enzyme]-L-cysteine + [acceptor protein]-L-lysine = [E2 ubiquitin-conjugating enzyme]-L-cysteine + N(6)-ubiquitinyl-[acceptor protein]-L-lysine.</text>
        <dbReference type="EC" id="2.3.2.27"/>
    </reaction>
</comment>
<dbReference type="Proteomes" id="UP001470230">
    <property type="component" value="Unassembled WGS sequence"/>
</dbReference>
<dbReference type="PANTHER" id="PTHR21497">
    <property type="entry name" value="UBIQUITIN LIGASE E3 ALPHA-RELATED"/>
    <property type="match status" value="1"/>
</dbReference>
<keyword evidence="9" id="KW-1185">Reference proteome</keyword>
<evidence type="ECO:0000256" key="5">
    <source>
        <dbReference type="RuleBase" id="RU366018"/>
    </source>
</evidence>
<keyword evidence="6" id="KW-0175">Coiled coil</keyword>
<dbReference type="PANTHER" id="PTHR21497:SF24">
    <property type="entry name" value="E3 UBIQUITIN-PROTEIN LIGASE UBR1"/>
    <property type="match status" value="1"/>
</dbReference>
<evidence type="ECO:0000256" key="4">
    <source>
        <dbReference type="PROSITE-ProRule" id="PRU00508"/>
    </source>
</evidence>
<dbReference type="PROSITE" id="PS51157">
    <property type="entry name" value="ZF_UBR"/>
    <property type="match status" value="1"/>
</dbReference>
<feature type="domain" description="UBR-type" evidence="7">
    <location>
        <begin position="58"/>
        <end position="128"/>
    </location>
</feature>
<comment type="similarity">
    <text evidence="5">Belongs to the E3 ubiquitin-protein ligase UBR1-like family.</text>
</comment>
<reference evidence="8 9" key="1">
    <citation type="submission" date="2024-04" db="EMBL/GenBank/DDBJ databases">
        <title>Tritrichomonas musculus Genome.</title>
        <authorList>
            <person name="Alves-Ferreira E."/>
            <person name="Grigg M."/>
            <person name="Lorenzi H."/>
            <person name="Galac M."/>
        </authorList>
    </citation>
    <scope>NUCLEOTIDE SEQUENCE [LARGE SCALE GENOMIC DNA]</scope>
    <source>
        <strain evidence="8 9">EAF2021</strain>
    </source>
</reference>
<accession>A0ABR2GZS7</accession>
<dbReference type="CDD" id="cd19670">
    <property type="entry name" value="UBR-box_UBR1_2_3"/>
    <property type="match status" value="1"/>
</dbReference>
<keyword evidence="1 5" id="KW-0479">Metal-binding</keyword>
<evidence type="ECO:0000256" key="3">
    <source>
        <dbReference type="ARBA" id="ARBA00022833"/>
    </source>
</evidence>
<evidence type="ECO:0000259" key="7">
    <source>
        <dbReference type="PROSITE" id="PS51157"/>
    </source>
</evidence>
<evidence type="ECO:0000313" key="8">
    <source>
        <dbReference type="EMBL" id="KAK8839121.1"/>
    </source>
</evidence>
<comment type="caution">
    <text evidence="8">The sequence shown here is derived from an EMBL/GenBank/DDBJ whole genome shotgun (WGS) entry which is preliminary data.</text>
</comment>
<gene>
    <name evidence="8" type="ORF">M9Y10_032593</name>
</gene>
<comment type="function">
    <text evidence="5">Ubiquitin ligase protein which is a component of the N-end rule pathway. Recognizes and binds to proteins bearing specific N-terminal residues that are destabilizing according to the N-end rule, leading to their ubiquitination and subsequent degradation.</text>
</comment>
<dbReference type="InterPro" id="IPR003126">
    <property type="entry name" value="Znf_UBR"/>
</dbReference>
<keyword evidence="5" id="KW-0833">Ubl conjugation pathway</keyword>
<sequence>MTDEKEEIEILTQQIIKEIDAKPENTIKILESILLGDQQNTLSFDEYLQQLQKTLKKCVCQSSWTNSQLVINCLDCRKTKNACICVNCFLKGNHQGHRITISHPEAASCDCGNPSFWSSSGFCSDHPGPDPHPEQTQLSKDTRVKITSISNAIFSKYPTLIAAKQFLFCKVTDFLTQIVSIGDATQRCVVLAFQNAFAIYDLFDHCYNLREIAANKFITFLGSLMNDQVFRRFYSLSILNDLPKFVKLAHLKAPDFEPDSSFSKIFQFTFHGVTMPITTELIQKSLFEWKTVFIESFKNNYDACFRNVSCDYMSRSMPAEINDRMMTILKSALLYVDKEQSKFIELVDELASYLIQYEFSCSFQRVFGDKYDDPKLAQFAQLMYHHFLYITVYKLTSHDIYTTKPLQLLKSFFDLSVGYFFKIDKLNNNGGFDRDFHFLSVLNENVTLAQSFPTHILAFGCLNLKEKSLIDYVSEVTDDVDTFLKNWAIIPLRWLAALHLSNFGFFVRNSDDAIECLKSFITKKNKKYKFAPTFALLQTLAKSTKNVDDFMMMILSTFGFFNVETNVNKPSSEKLDDNEERLILFTILHFVLCIAFDTFCKERNFFMMRKLCVISELMKGDLDIDEITSIWPVNAASDDQFLDDLKSYASRIKTKNGSKFHLTDNSEWHPLLPFISTSLIIPSIQKFVHDNPDSLISFPKLPKDSQSILLSPILWALQYYILRKKCCRDYPIINQLVFNTLIITSQINPESIVDNNDSDEPIQVKDFSDLANQLKKFTFSQFLRKKVVFFNSNKVKKSMIELVASFGKIGLTVLTRMNVQTDAKISVPMKEEMAKKNRERAKKLKMRIMNNFSKKQKTFQSTALTQMNDEIEEEIEENQQKEKKLEMDCSICHLGSNGSDFVYPALVYKSPLNSYINWRFRNAKLINENDENEANNENLSDCPVSFETVNFVRICLHPIHSECKKNVLSCPTDRCPRNSSIPIIAELYDNESELKQSVFVLALEFIENVYKNDLKTAVFSFASQIEVMEIRHRSNPDCLDDATIQPTLRNIYLCLWHVKRNEASKVLSHASITPLMKYILQSLSFDETQAEKSKIDIENFLNQTVIDDDYKLFQFLRCAAIFDHFARCSKLIEKVDNKIIDWDEILGSSYLCNHYKIPHLLKKFVSDNDVELTLPMISFINLPKNYLDFIHPPFSAPILEYNEDVTILCLLTGRTFNLKKNTRSNELISFIDNQFNGSFDVFLKLNGKNASQLVLLSKEFNARMDVQSFYVDRFGDQDLGMKRGSLLHLNEANEEEIIDMILSGLWTNFSGSWKVANLR</sequence>
<keyword evidence="3 5" id="KW-0862">Zinc</keyword>
<dbReference type="Pfam" id="PF02207">
    <property type="entry name" value="zf-UBR"/>
    <property type="match status" value="1"/>
</dbReference>
<keyword evidence="2 5" id="KW-0863">Zinc-finger</keyword>
<dbReference type="EC" id="2.3.2.27" evidence="5"/>
<comment type="pathway">
    <text evidence="5">Protein modification; protein ubiquitination.</text>
</comment>
<dbReference type="SMART" id="SM00396">
    <property type="entry name" value="ZnF_UBR1"/>
    <property type="match status" value="1"/>
</dbReference>
<organism evidence="8 9">
    <name type="scientific">Tritrichomonas musculus</name>
    <dbReference type="NCBI Taxonomy" id="1915356"/>
    <lineage>
        <taxon>Eukaryota</taxon>
        <taxon>Metamonada</taxon>
        <taxon>Parabasalia</taxon>
        <taxon>Tritrichomonadida</taxon>
        <taxon>Tritrichomonadidae</taxon>
        <taxon>Tritrichomonas</taxon>
    </lineage>
</organism>
<proteinExistence type="inferred from homology"/>
<feature type="zinc finger region" description="UBR-type" evidence="4">
    <location>
        <begin position="58"/>
        <end position="128"/>
    </location>
</feature>
<evidence type="ECO:0000256" key="1">
    <source>
        <dbReference type="ARBA" id="ARBA00022723"/>
    </source>
</evidence>
<dbReference type="EMBL" id="JAPFFF010000053">
    <property type="protein sequence ID" value="KAK8839121.1"/>
    <property type="molecule type" value="Genomic_DNA"/>
</dbReference>
<name>A0ABR2GZS7_9EUKA</name>
<dbReference type="Gene3D" id="2.10.110.30">
    <property type="match status" value="1"/>
</dbReference>
<protein>
    <recommendedName>
        <fullName evidence="5">E3 ubiquitin-protein ligase</fullName>
        <ecNumber evidence="5">2.3.2.27</ecNumber>
    </recommendedName>
</protein>
<evidence type="ECO:0000256" key="2">
    <source>
        <dbReference type="ARBA" id="ARBA00022771"/>
    </source>
</evidence>
<feature type="coiled-coil region" evidence="6">
    <location>
        <begin position="861"/>
        <end position="888"/>
    </location>
</feature>
<dbReference type="InterPro" id="IPR039164">
    <property type="entry name" value="UBR1-like"/>
</dbReference>
<keyword evidence="5" id="KW-0808">Transferase</keyword>
<evidence type="ECO:0000313" key="9">
    <source>
        <dbReference type="Proteomes" id="UP001470230"/>
    </source>
</evidence>
<evidence type="ECO:0000256" key="6">
    <source>
        <dbReference type="SAM" id="Coils"/>
    </source>
</evidence>